<sequence length="62" mass="6593">DGAETIDTTPPSRRTRRLRDAERTATSSVLLLPSPASTNPSVQRGDYGQPLPLGEAFGPAED</sequence>
<evidence type="ECO:0000313" key="2">
    <source>
        <dbReference type="EMBL" id="CAH2210828.1"/>
    </source>
</evidence>
<feature type="region of interest" description="Disordered" evidence="1">
    <location>
        <begin position="1"/>
        <end position="62"/>
    </location>
</feature>
<protein>
    <submittedName>
        <fullName evidence="2">Jg22990 protein</fullName>
    </submittedName>
</protein>
<gene>
    <name evidence="2" type="primary">jg22990</name>
    <name evidence="2" type="ORF">PAEG_LOCUS2686</name>
</gene>
<feature type="non-terminal residue" evidence="2">
    <location>
        <position position="1"/>
    </location>
</feature>
<dbReference type="EMBL" id="CAKXAJ010008373">
    <property type="protein sequence ID" value="CAH2210828.1"/>
    <property type="molecule type" value="Genomic_DNA"/>
</dbReference>
<evidence type="ECO:0000256" key="1">
    <source>
        <dbReference type="SAM" id="MobiDB-lite"/>
    </source>
</evidence>
<dbReference type="Proteomes" id="UP000838756">
    <property type="component" value="Unassembled WGS sequence"/>
</dbReference>
<reference evidence="2" key="1">
    <citation type="submission" date="2022-03" db="EMBL/GenBank/DDBJ databases">
        <authorList>
            <person name="Lindestad O."/>
        </authorList>
    </citation>
    <scope>NUCLEOTIDE SEQUENCE</scope>
</reference>
<organism evidence="2 3">
    <name type="scientific">Pararge aegeria aegeria</name>
    <dbReference type="NCBI Taxonomy" id="348720"/>
    <lineage>
        <taxon>Eukaryota</taxon>
        <taxon>Metazoa</taxon>
        <taxon>Ecdysozoa</taxon>
        <taxon>Arthropoda</taxon>
        <taxon>Hexapoda</taxon>
        <taxon>Insecta</taxon>
        <taxon>Pterygota</taxon>
        <taxon>Neoptera</taxon>
        <taxon>Endopterygota</taxon>
        <taxon>Lepidoptera</taxon>
        <taxon>Glossata</taxon>
        <taxon>Ditrysia</taxon>
        <taxon>Papilionoidea</taxon>
        <taxon>Nymphalidae</taxon>
        <taxon>Satyrinae</taxon>
        <taxon>Satyrini</taxon>
        <taxon>Parargina</taxon>
        <taxon>Pararge</taxon>
    </lineage>
</organism>
<dbReference type="AlphaFoldDB" id="A0A8S4QL95"/>
<accession>A0A8S4QL95</accession>
<proteinExistence type="predicted"/>
<evidence type="ECO:0000313" key="3">
    <source>
        <dbReference type="Proteomes" id="UP000838756"/>
    </source>
</evidence>
<keyword evidence="3" id="KW-1185">Reference proteome</keyword>
<name>A0A8S4QL95_9NEOP</name>
<comment type="caution">
    <text evidence="2">The sequence shown here is derived from an EMBL/GenBank/DDBJ whole genome shotgun (WGS) entry which is preliminary data.</text>
</comment>